<evidence type="ECO:0000256" key="6">
    <source>
        <dbReference type="ARBA" id="ARBA00047422"/>
    </source>
</evidence>
<proteinExistence type="inferred from homology"/>
<dbReference type="GO" id="GO:0044027">
    <property type="term" value="P:negative regulation of gene expression via chromosomal CpG island methylation"/>
    <property type="evidence" value="ECO:0007669"/>
    <property type="project" value="TreeGrafter"/>
</dbReference>
<dbReference type="EMBL" id="CP001940">
    <property type="protein sequence ID" value="ADH86852.1"/>
    <property type="molecule type" value="Genomic_DNA"/>
</dbReference>
<dbReference type="GO" id="GO:0003677">
    <property type="term" value="F:DNA binding"/>
    <property type="evidence" value="ECO:0007669"/>
    <property type="project" value="TreeGrafter"/>
</dbReference>
<dbReference type="PROSITE" id="PS00095">
    <property type="entry name" value="C5_MTASE_2"/>
    <property type="match status" value="1"/>
</dbReference>
<dbReference type="InterPro" id="IPR001525">
    <property type="entry name" value="C5_MeTfrase"/>
</dbReference>
<dbReference type="eggNOG" id="COG0270">
    <property type="taxonomic scope" value="Bacteria"/>
</dbReference>
<evidence type="ECO:0000256" key="1">
    <source>
        <dbReference type="ARBA" id="ARBA00011975"/>
    </source>
</evidence>
<evidence type="ECO:0000256" key="8">
    <source>
        <dbReference type="RuleBase" id="RU000416"/>
    </source>
</evidence>
<dbReference type="EC" id="2.1.1.37" evidence="1"/>
<keyword evidence="5" id="KW-0680">Restriction system</keyword>
<dbReference type="Proteomes" id="UP000001508">
    <property type="component" value="Chromosome"/>
</dbReference>
<evidence type="ECO:0000313" key="9">
    <source>
        <dbReference type="EMBL" id="ADH86852.1"/>
    </source>
</evidence>
<evidence type="ECO:0000256" key="7">
    <source>
        <dbReference type="PROSITE-ProRule" id="PRU01016"/>
    </source>
</evidence>
<dbReference type="RefSeq" id="WP_013164368.1">
    <property type="nucleotide sequence ID" value="NC_014216.1"/>
</dbReference>
<dbReference type="HOGENOM" id="CLU_006958_2_2_7"/>
<dbReference type="InterPro" id="IPR031303">
    <property type="entry name" value="C5_meth_CS"/>
</dbReference>
<name>D6Z687_DESAT</name>
<dbReference type="NCBIfam" id="TIGR00675">
    <property type="entry name" value="dcm"/>
    <property type="match status" value="1"/>
</dbReference>
<dbReference type="PANTHER" id="PTHR10629:SF52">
    <property type="entry name" value="DNA (CYTOSINE-5)-METHYLTRANSFERASE 1"/>
    <property type="match status" value="1"/>
</dbReference>
<keyword evidence="4 7" id="KW-0949">S-adenosyl-L-methionine</keyword>
<gene>
    <name evidence="9" type="ordered locus">DaAHT2_2184</name>
</gene>
<dbReference type="AlphaFoldDB" id="D6Z687"/>
<dbReference type="PRINTS" id="PR00105">
    <property type="entry name" value="C5METTRFRASE"/>
</dbReference>
<evidence type="ECO:0000256" key="5">
    <source>
        <dbReference type="ARBA" id="ARBA00022747"/>
    </source>
</evidence>
<sequence>MMLMTETRRSEAPQPCGEVVDLFCGVGALSHGLRNAGLKILAGYDVDARCKYAFETNNSASFFSRDVGKLTAAELKSHFSGNVPSVLAGCAPCQPFSTYKQRYDEDPQWGLVHKFAELAVQVDPDFVTMENVPALLRYKKGIVFEKFCKSLTNAGYKVDWVIARCEEFGVPQRRRRLVVIASKEGQHCPLNPTHAAAVTVRDAISSLSRLNAGESDPNDPLHTAASLSEINLRRIRASVPGGTWRDWPEELRAPCHQRVTGKTYPGVYARMTWEEPAPTMTTQCYGYGNGRFGHPEQDRAISLREAAILQSFPAEYEFLPPNERHSFAEVGRWIGNAVPVKLAEAIGHSITQSRVIGGEAHDR</sequence>
<evidence type="ECO:0000256" key="4">
    <source>
        <dbReference type="ARBA" id="ARBA00022691"/>
    </source>
</evidence>
<keyword evidence="2 7" id="KW-0489">Methyltransferase</keyword>
<organism evidence="9 10">
    <name type="scientific">Desulfurivibrio alkaliphilus (strain DSM 19089 / UNIQEM U267 / AHT2)</name>
    <dbReference type="NCBI Taxonomy" id="589865"/>
    <lineage>
        <taxon>Bacteria</taxon>
        <taxon>Pseudomonadati</taxon>
        <taxon>Thermodesulfobacteriota</taxon>
        <taxon>Desulfobulbia</taxon>
        <taxon>Desulfobulbales</taxon>
        <taxon>Desulfobulbaceae</taxon>
        <taxon>Desulfurivibrio</taxon>
    </lineage>
</organism>
<accession>D6Z687</accession>
<dbReference type="GO" id="GO:0003886">
    <property type="term" value="F:DNA (cytosine-5-)-methyltransferase activity"/>
    <property type="evidence" value="ECO:0007669"/>
    <property type="project" value="UniProtKB-EC"/>
</dbReference>
<keyword evidence="10" id="KW-1185">Reference proteome</keyword>
<comment type="similarity">
    <text evidence="7 8">Belongs to the class I-like SAM-binding methyltransferase superfamily. C5-methyltransferase family.</text>
</comment>
<dbReference type="Gene3D" id="3.40.50.150">
    <property type="entry name" value="Vaccinia Virus protein VP39"/>
    <property type="match status" value="1"/>
</dbReference>
<reference evidence="10" key="1">
    <citation type="submission" date="2010-02" db="EMBL/GenBank/DDBJ databases">
        <title>Complete sequence of Desulfurivibrio alkaliphilus AHT2.</title>
        <authorList>
            <consortium name="US DOE Joint Genome Institute"/>
            <person name="Pitluck S."/>
            <person name="Chertkov O."/>
            <person name="Detter J.C."/>
            <person name="Han C."/>
            <person name="Tapia R."/>
            <person name="Larimer F."/>
            <person name="Land M."/>
            <person name="Hauser L."/>
            <person name="Kyrpides N."/>
            <person name="Mikhailova N."/>
            <person name="Sorokin D.Y."/>
            <person name="Muyzer G."/>
            <person name="Woyke T."/>
        </authorList>
    </citation>
    <scope>NUCLEOTIDE SEQUENCE [LARGE SCALE GENOMIC DNA]</scope>
    <source>
        <strain evidence="10">DSM 19089 / UNIQEM U267 / AHT2</strain>
    </source>
</reference>
<dbReference type="Pfam" id="PF00145">
    <property type="entry name" value="DNA_methylase"/>
    <property type="match status" value="1"/>
</dbReference>
<evidence type="ECO:0000256" key="3">
    <source>
        <dbReference type="ARBA" id="ARBA00022679"/>
    </source>
</evidence>
<dbReference type="PANTHER" id="PTHR10629">
    <property type="entry name" value="CYTOSINE-SPECIFIC METHYLTRANSFERASE"/>
    <property type="match status" value="1"/>
</dbReference>
<dbReference type="KEGG" id="dak:DaAHT2_2184"/>
<dbReference type="InterPro" id="IPR050390">
    <property type="entry name" value="C5-Methyltransferase"/>
</dbReference>
<dbReference type="InParanoid" id="D6Z687"/>
<dbReference type="InterPro" id="IPR029063">
    <property type="entry name" value="SAM-dependent_MTases_sf"/>
</dbReference>
<dbReference type="PROSITE" id="PS51679">
    <property type="entry name" value="SAM_MT_C5"/>
    <property type="match status" value="1"/>
</dbReference>
<dbReference type="GO" id="GO:0009307">
    <property type="term" value="P:DNA restriction-modification system"/>
    <property type="evidence" value="ECO:0007669"/>
    <property type="project" value="UniProtKB-KW"/>
</dbReference>
<dbReference type="REBASE" id="26374">
    <property type="entry name" value="M.DalAHTORF2184P"/>
</dbReference>
<dbReference type="SUPFAM" id="SSF53335">
    <property type="entry name" value="S-adenosyl-L-methionine-dependent methyltransferases"/>
    <property type="match status" value="1"/>
</dbReference>
<feature type="active site" evidence="7">
    <location>
        <position position="93"/>
    </location>
</feature>
<comment type="catalytic activity">
    <reaction evidence="6">
        <text>a 2'-deoxycytidine in DNA + S-adenosyl-L-methionine = a 5-methyl-2'-deoxycytidine in DNA + S-adenosyl-L-homocysteine + H(+)</text>
        <dbReference type="Rhea" id="RHEA:13681"/>
        <dbReference type="Rhea" id="RHEA-COMP:11369"/>
        <dbReference type="Rhea" id="RHEA-COMP:11370"/>
        <dbReference type="ChEBI" id="CHEBI:15378"/>
        <dbReference type="ChEBI" id="CHEBI:57856"/>
        <dbReference type="ChEBI" id="CHEBI:59789"/>
        <dbReference type="ChEBI" id="CHEBI:85452"/>
        <dbReference type="ChEBI" id="CHEBI:85454"/>
        <dbReference type="EC" id="2.1.1.37"/>
    </reaction>
</comment>
<dbReference type="STRING" id="589865.DaAHT2_2184"/>
<protein>
    <recommendedName>
        <fullName evidence="1">DNA (cytosine-5-)-methyltransferase</fullName>
        <ecNumber evidence="1">2.1.1.37</ecNumber>
    </recommendedName>
</protein>
<keyword evidence="3 7" id="KW-0808">Transferase</keyword>
<dbReference type="Gene3D" id="3.90.120.10">
    <property type="entry name" value="DNA Methylase, subunit A, domain 2"/>
    <property type="match status" value="1"/>
</dbReference>
<evidence type="ECO:0000256" key="2">
    <source>
        <dbReference type="ARBA" id="ARBA00022603"/>
    </source>
</evidence>
<evidence type="ECO:0000313" key="10">
    <source>
        <dbReference type="Proteomes" id="UP000001508"/>
    </source>
</evidence>
<dbReference type="GO" id="GO:0032259">
    <property type="term" value="P:methylation"/>
    <property type="evidence" value="ECO:0007669"/>
    <property type="project" value="UniProtKB-KW"/>
</dbReference>